<dbReference type="AlphaFoldDB" id="A0A1M5XRF1"/>
<protein>
    <recommendedName>
        <fullName evidence="3">Ethanolamine utilization protein</fullName>
    </recommendedName>
</protein>
<organism evidence="1 2">
    <name type="scientific">Clostridium intestinale DSM 6191</name>
    <dbReference type="NCBI Taxonomy" id="1121320"/>
    <lineage>
        <taxon>Bacteria</taxon>
        <taxon>Bacillati</taxon>
        <taxon>Bacillota</taxon>
        <taxon>Clostridia</taxon>
        <taxon>Eubacteriales</taxon>
        <taxon>Clostridiaceae</taxon>
        <taxon>Clostridium</taxon>
    </lineage>
</organism>
<evidence type="ECO:0000313" key="2">
    <source>
        <dbReference type="Proteomes" id="UP000184241"/>
    </source>
</evidence>
<reference evidence="1 2" key="1">
    <citation type="submission" date="2016-11" db="EMBL/GenBank/DDBJ databases">
        <authorList>
            <person name="Jaros S."/>
            <person name="Januszkiewicz K."/>
            <person name="Wedrychowicz H."/>
        </authorList>
    </citation>
    <scope>NUCLEOTIDE SEQUENCE [LARGE SCALE GENOMIC DNA]</scope>
    <source>
        <strain evidence="1 2">DSM 6191</strain>
    </source>
</reference>
<accession>A0A1M5XRF1</accession>
<gene>
    <name evidence="1" type="ORF">SAMN02745941_01593</name>
</gene>
<dbReference type="EMBL" id="FQXU01000005">
    <property type="protein sequence ID" value="SHI02401.1"/>
    <property type="molecule type" value="Genomic_DNA"/>
</dbReference>
<proteinExistence type="predicted"/>
<dbReference type="Proteomes" id="UP000184241">
    <property type="component" value="Unassembled WGS sequence"/>
</dbReference>
<evidence type="ECO:0000313" key="1">
    <source>
        <dbReference type="EMBL" id="SHI02401.1"/>
    </source>
</evidence>
<sequence>MEIDEKTLKELVNRVIELFQSESSRQNIIVPKKKLYVIFTEEFNEKYSTFFEDLDKQNEYEAYAIVPEEVCNESLINTLKQFKFCKEVISRDKVNVNDLDEYLTVFPTISKTIIAKTALCIGDTFETNWIFNSMEKGQKIILIQSGLEKFSGKEPVAYRNKILDYYRTLLEFDVEITNDIFQVSSKNFSIVNEKVTHTHTTHECTGKQIITEYEIETLKEYNKIVLKPGDIITEMAKDKARSLNIEIVRKGL</sequence>
<dbReference type="RefSeq" id="WP_073018432.1">
    <property type="nucleotide sequence ID" value="NZ_FQXU01000005.1"/>
</dbReference>
<evidence type="ECO:0008006" key="3">
    <source>
        <dbReference type="Google" id="ProtNLM"/>
    </source>
</evidence>
<name>A0A1M5XRF1_9CLOT</name>